<evidence type="ECO:0000313" key="2">
    <source>
        <dbReference type="Proteomes" id="UP000297747"/>
    </source>
</evidence>
<reference evidence="1 2" key="1">
    <citation type="submission" date="2019-03" db="EMBL/GenBank/DDBJ databases">
        <title>Diversity of the mouse oral microbiome.</title>
        <authorList>
            <person name="Joseph S."/>
            <person name="Aduse-Opoku J."/>
            <person name="Curtis M."/>
            <person name="Wade W."/>
            <person name="Hashim A."/>
        </authorList>
    </citation>
    <scope>NUCLEOTIDE SEQUENCE [LARGE SCALE GENOMIC DNA]</scope>
    <source>
        <strain evidence="1 2">HT4</strain>
    </source>
</reference>
<organism evidence="1 2">
    <name type="scientific">Streptococcus acidominimus</name>
    <dbReference type="NCBI Taxonomy" id="1326"/>
    <lineage>
        <taxon>Bacteria</taxon>
        <taxon>Bacillati</taxon>
        <taxon>Bacillota</taxon>
        <taxon>Bacilli</taxon>
        <taxon>Lactobacillales</taxon>
        <taxon>Streptococcaceae</taxon>
        <taxon>Streptococcus</taxon>
    </lineage>
</organism>
<comment type="caution">
    <text evidence="1">The sequence shown here is derived from an EMBL/GenBank/DDBJ whole genome shotgun (WGS) entry which is preliminary data.</text>
</comment>
<name>A0A4Y9FN85_STRAI</name>
<dbReference type="AlphaFoldDB" id="A0A4Y9FN85"/>
<protein>
    <recommendedName>
        <fullName evidence="3">Phage protein</fullName>
    </recommendedName>
</protein>
<dbReference type="EMBL" id="SPQA01000018">
    <property type="protein sequence ID" value="TFU30486.1"/>
    <property type="molecule type" value="Genomic_DNA"/>
</dbReference>
<accession>A0A4Y9FN85</accession>
<sequence>MAQYKHVKTNRYRYQTGAKDFEAMTKIKLGIQGYIIGLYPQPDVDITLTKLSTGWRLVAEYEADRDLTENLERIASTYKKEK</sequence>
<dbReference type="RefSeq" id="WP_135052917.1">
    <property type="nucleotide sequence ID" value="NZ_CAKOCW010000024.1"/>
</dbReference>
<proteinExistence type="predicted"/>
<evidence type="ECO:0008006" key="3">
    <source>
        <dbReference type="Google" id="ProtNLM"/>
    </source>
</evidence>
<gene>
    <name evidence="1" type="ORF">E4U01_05910</name>
</gene>
<dbReference type="Proteomes" id="UP000297747">
    <property type="component" value="Unassembled WGS sequence"/>
</dbReference>
<evidence type="ECO:0000313" key="1">
    <source>
        <dbReference type="EMBL" id="TFU30486.1"/>
    </source>
</evidence>